<evidence type="ECO:0000313" key="3">
    <source>
        <dbReference type="Proteomes" id="UP001161247"/>
    </source>
</evidence>
<dbReference type="PANTHER" id="PTHR31672:SF13">
    <property type="entry name" value="F-BOX PROTEIN CPR30-LIKE"/>
    <property type="match status" value="1"/>
</dbReference>
<protein>
    <submittedName>
        <fullName evidence="2">OLC1v1018459C1</fullName>
    </submittedName>
</protein>
<dbReference type="InterPro" id="IPR011043">
    <property type="entry name" value="Gal_Oxase/kelch_b-propeller"/>
</dbReference>
<evidence type="ECO:0000259" key="1">
    <source>
        <dbReference type="PROSITE" id="PS50181"/>
    </source>
</evidence>
<dbReference type="InterPro" id="IPR006527">
    <property type="entry name" value="F-box-assoc_dom_typ1"/>
</dbReference>
<dbReference type="PROSITE" id="PS50181">
    <property type="entry name" value="FBOX"/>
    <property type="match status" value="1"/>
</dbReference>
<dbReference type="PANTHER" id="PTHR31672">
    <property type="entry name" value="BNACNNG10540D PROTEIN"/>
    <property type="match status" value="1"/>
</dbReference>
<dbReference type="InterPro" id="IPR036047">
    <property type="entry name" value="F-box-like_dom_sf"/>
</dbReference>
<reference evidence="2" key="1">
    <citation type="submission" date="2023-03" db="EMBL/GenBank/DDBJ databases">
        <authorList>
            <person name="Julca I."/>
        </authorList>
    </citation>
    <scope>NUCLEOTIDE SEQUENCE</scope>
</reference>
<dbReference type="SMART" id="SM00256">
    <property type="entry name" value="FBOX"/>
    <property type="match status" value="1"/>
</dbReference>
<gene>
    <name evidence="2" type="ORF">OLC1_LOCUS23230</name>
</gene>
<dbReference type="InterPro" id="IPR050796">
    <property type="entry name" value="SCF_F-box_component"/>
</dbReference>
<dbReference type="InterPro" id="IPR001810">
    <property type="entry name" value="F-box_dom"/>
</dbReference>
<evidence type="ECO:0000313" key="2">
    <source>
        <dbReference type="EMBL" id="CAI9117122.1"/>
    </source>
</evidence>
<dbReference type="Pfam" id="PF07734">
    <property type="entry name" value="FBA_1"/>
    <property type="match status" value="1"/>
</dbReference>
<keyword evidence="3" id="KW-1185">Reference proteome</keyword>
<dbReference type="EMBL" id="OX459125">
    <property type="protein sequence ID" value="CAI9117122.1"/>
    <property type="molecule type" value="Genomic_DNA"/>
</dbReference>
<organism evidence="2 3">
    <name type="scientific">Oldenlandia corymbosa var. corymbosa</name>
    <dbReference type="NCBI Taxonomy" id="529605"/>
    <lineage>
        <taxon>Eukaryota</taxon>
        <taxon>Viridiplantae</taxon>
        <taxon>Streptophyta</taxon>
        <taxon>Embryophyta</taxon>
        <taxon>Tracheophyta</taxon>
        <taxon>Spermatophyta</taxon>
        <taxon>Magnoliopsida</taxon>
        <taxon>eudicotyledons</taxon>
        <taxon>Gunneridae</taxon>
        <taxon>Pentapetalae</taxon>
        <taxon>asterids</taxon>
        <taxon>lamiids</taxon>
        <taxon>Gentianales</taxon>
        <taxon>Rubiaceae</taxon>
        <taxon>Rubioideae</taxon>
        <taxon>Spermacoceae</taxon>
        <taxon>Hedyotis-Oldenlandia complex</taxon>
        <taxon>Oldenlandia</taxon>
    </lineage>
</organism>
<name>A0AAV1EBY6_OLDCO</name>
<dbReference type="CDD" id="cd22157">
    <property type="entry name" value="F-box_AtFBW1-like"/>
    <property type="match status" value="1"/>
</dbReference>
<sequence length="376" mass="43107">MDDLPQEIVGDILLRLPVESLMRLCCVSKKLNEFIKSSYFVDLHSTIDRYRVLLLKGRRRRRRWWNFDDTNFVKRMIYLCNPTTRKFMALPDSSFSSNYAITHGVGFGFDASSDNYYVIRLVWFLGALKLDASTIHHDFEISSLLTDKPISLSQEELGSFSSSDQGIFAQGWPTVGAEMYSLNTNSWRKLDVVLPHIDERNSAAVLEGRYFHWCTRSRSILCFDVTSLGFRQMVIPRDAPSEVDRVTSTWNVGVLYDSLAFLFLSGMNVEVWMMEGYGNRNGMEEGWVKRYSIGCPMPSISIPSISCWNDGKLFIVASNEELISYHLKDDGSNRGRVIKEYGSICRAPNYSLSYLVYRESLVSLDRGHAGTPWRNM</sequence>
<feature type="domain" description="F-box" evidence="1">
    <location>
        <begin position="1"/>
        <end position="43"/>
    </location>
</feature>
<proteinExistence type="predicted"/>
<dbReference type="Pfam" id="PF00646">
    <property type="entry name" value="F-box"/>
    <property type="match status" value="1"/>
</dbReference>
<dbReference type="SUPFAM" id="SSF81383">
    <property type="entry name" value="F-box domain"/>
    <property type="match status" value="1"/>
</dbReference>
<dbReference type="Proteomes" id="UP001161247">
    <property type="component" value="Chromosome 8"/>
</dbReference>
<accession>A0AAV1EBY6</accession>
<dbReference type="AlphaFoldDB" id="A0AAV1EBY6"/>
<dbReference type="SUPFAM" id="SSF50965">
    <property type="entry name" value="Galactose oxidase, central domain"/>
    <property type="match status" value="1"/>
</dbReference>